<evidence type="ECO:0000259" key="5">
    <source>
        <dbReference type="PROSITE" id="PS01124"/>
    </source>
</evidence>
<dbReference type="AlphaFoldDB" id="A0A7X0JJE9"/>
<feature type="transmembrane region" description="Helical" evidence="4">
    <location>
        <begin position="113"/>
        <end position="130"/>
    </location>
</feature>
<keyword evidence="4" id="KW-1133">Transmembrane helix</keyword>
<dbReference type="GO" id="GO:0043565">
    <property type="term" value="F:sequence-specific DNA binding"/>
    <property type="evidence" value="ECO:0007669"/>
    <property type="project" value="InterPro"/>
</dbReference>
<dbReference type="Gene3D" id="1.10.10.60">
    <property type="entry name" value="Homeodomain-like"/>
    <property type="match status" value="1"/>
</dbReference>
<dbReference type="InterPro" id="IPR018060">
    <property type="entry name" value="HTH_AraC"/>
</dbReference>
<evidence type="ECO:0000256" key="4">
    <source>
        <dbReference type="SAM" id="Phobius"/>
    </source>
</evidence>
<dbReference type="GO" id="GO:0003700">
    <property type="term" value="F:DNA-binding transcription factor activity"/>
    <property type="evidence" value="ECO:0007669"/>
    <property type="project" value="InterPro"/>
</dbReference>
<keyword evidence="1" id="KW-0805">Transcription regulation</keyword>
<dbReference type="Pfam" id="PF12833">
    <property type="entry name" value="HTH_18"/>
    <property type="match status" value="1"/>
</dbReference>
<sequence length="354" mass="38437">MLSIPLPFLVGIVFALALYHSLKGVDVPGSRRYFIAFVVLYAAQGLVVGLHFGYGITALAPVQPVTASVMPPLAFLAFQSLSGGGRSAPWRHLAAPLCVGASVFFVPILVDPLLLAIFLFYGVALWRLTRSESSDLMVEASLQRMHPALRAARMTAALMLFFAVSDAALSVYTTFNGRDDIPLVLTAINIVVLVVTGIYYFAPEAAESPLPNGKAPEANPQDERLVQRATEALDRDGLYRDENLSLAKLARKAGVPARDLSVAINRATGLNISQFVNRRRIAEACLLLRETRRPATVIMFDVGFSTKSNFNREFRRITGMSPRQWRSGSKSIADPGNIGLDVPVANKQLGAVKP</sequence>
<keyword evidence="4" id="KW-0472">Membrane</keyword>
<feature type="transmembrane region" description="Helical" evidence="4">
    <location>
        <begin position="34"/>
        <end position="54"/>
    </location>
</feature>
<dbReference type="PANTHER" id="PTHR43280:SF29">
    <property type="entry name" value="ARAC-FAMILY TRANSCRIPTIONAL REGULATOR"/>
    <property type="match status" value="1"/>
</dbReference>
<evidence type="ECO:0000256" key="2">
    <source>
        <dbReference type="ARBA" id="ARBA00023125"/>
    </source>
</evidence>
<name>A0A7X0JJE9_9HYPH</name>
<feature type="transmembrane region" description="Helical" evidence="4">
    <location>
        <begin position="6"/>
        <end position="22"/>
    </location>
</feature>
<protein>
    <submittedName>
        <fullName evidence="6">AraC-like DNA-binding protein</fullName>
    </submittedName>
</protein>
<feature type="domain" description="HTH araC/xylS-type" evidence="5">
    <location>
        <begin position="223"/>
        <end position="328"/>
    </location>
</feature>
<keyword evidence="7" id="KW-1185">Reference proteome</keyword>
<keyword evidence="4" id="KW-0812">Transmembrane</keyword>
<comment type="caution">
    <text evidence="6">The sequence shown here is derived from an EMBL/GenBank/DDBJ whole genome shotgun (WGS) entry which is preliminary data.</text>
</comment>
<feature type="transmembrane region" description="Helical" evidence="4">
    <location>
        <begin position="151"/>
        <end position="175"/>
    </location>
</feature>
<evidence type="ECO:0000256" key="1">
    <source>
        <dbReference type="ARBA" id="ARBA00023015"/>
    </source>
</evidence>
<dbReference type="Proteomes" id="UP000585437">
    <property type="component" value="Unassembled WGS sequence"/>
</dbReference>
<keyword evidence="3" id="KW-0804">Transcription</keyword>
<dbReference type="InterPro" id="IPR009057">
    <property type="entry name" value="Homeodomain-like_sf"/>
</dbReference>
<feature type="transmembrane region" description="Helical" evidence="4">
    <location>
        <begin position="181"/>
        <end position="202"/>
    </location>
</feature>
<dbReference type="PROSITE" id="PS01124">
    <property type="entry name" value="HTH_ARAC_FAMILY_2"/>
    <property type="match status" value="1"/>
</dbReference>
<dbReference type="SUPFAM" id="SSF46689">
    <property type="entry name" value="Homeodomain-like"/>
    <property type="match status" value="1"/>
</dbReference>
<proteinExistence type="predicted"/>
<evidence type="ECO:0000313" key="6">
    <source>
        <dbReference type="EMBL" id="MBB6507927.1"/>
    </source>
</evidence>
<dbReference type="EMBL" id="JACHBU010000002">
    <property type="protein sequence ID" value="MBB6507927.1"/>
    <property type="molecule type" value="Genomic_DNA"/>
</dbReference>
<accession>A0A7X0JJE9</accession>
<keyword evidence="2 6" id="KW-0238">DNA-binding</keyword>
<gene>
    <name evidence="6" type="ORF">F4695_001259</name>
</gene>
<organism evidence="6 7">
    <name type="scientific">Rhizobium soli</name>
    <dbReference type="NCBI Taxonomy" id="424798"/>
    <lineage>
        <taxon>Bacteria</taxon>
        <taxon>Pseudomonadati</taxon>
        <taxon>Pseudomonadota</taxon>
        <taxon>Alphaproteobacteria</taxon>
        <taxon>Hyphomicrobiales</taxon>
        <taxon>Rhizobiaceae</taxon>
        <taxon>Rhizobium/Agrobacterium group</taxon>
        <taxon>Rhizobium</taxon>
    </lineage>
</organism>
<dbReference type="SMART" id="SM00342">
    <property type="entry name" value="HTH_ARAC"/>
    <property type="match status" value="1"/>
</dbReference>
<evidence type="ECO:0000256" key="3">
    <source>
        <dbReference type="ARBA" id="ARBA00023163"/>
    </source>
</evidence>
<dbReference type="RefSeq" id="WP_184654165.1">
    <property type="nucleotide sequence ID" value="NZ_JACHBU010000002.1"/>
</dbReference>
<reference evidence="6 7" key="1">
    <citation type="submission" date="2020-08" db="EMBL/GenBank/DDBJ databases">
        <title>The Agave Microbiome: Exploring the role of microbial communities in plant adaptations to desert environments.</title>
        <authorList>
            <person name="Partida-Martinez L.P."/>
        </authorList>
    </citation>
    <scope>NUCLEOTIDE SEQUENCE [LARGE SCALE GENOMIC DNA]</scope>
    <source>
        <strain evidence="6 7">AS3.12</strain>
    </source>
</reference>
<dbReference type="PANTHER" id="PTHR43280">
    <property type="entry name" value="ARAC-FAMILY TRANSCRIPTIONAL REGULATOR"/>
    <property type="match status" value="1"/>
</dbReference>
<evidence type="ECO:0000313" key="7">
    <source>
        <dbReference type="Proteomes" id="UP000585437"/>
    </source>
</evidence>